<comment type="similarity">
    <text evidence="10">Belongs to the ABC transporter superfamily. Drug exporter-1 (DrugE1) (TC 3.A.1.105) family.</text>
</comment>
<dbReference type="FunFam" id="3.40.50.300:FF:000589">
    <property type="entry name" value="ABC transporter, ATP-binding subunit"/>
    <property type="match status" value="1"/>
</dbReference>
<dbReference type="GO" id="GO:0008559">
    <property type="term" value="F:ABC-type xenobiotic transporter activity"/>
    <property type="evidence" value="ECO:0007669"/>
    <property type="project" value="UniProtKB-EC"/>
</dbReference>
<dbReference type="SUPFAM" id="SSF52540">
    <property type="entry name" value="P-loop containing nucleoside triphosphate hydrolases"/>
    <property type="match status" value="1"/>
</dbReference>
<keyword evidence="5" id="KW-0547">Nucleotide-binding</keyword>
<evidence type="ECO:0000313" key="14">
    <source>
        <dbReference type="Proteomes" id="UP000031523"/>
    </source>
</evidence>
<dbReference type="PANTHER" id="PTHR42711">
    <property type="entry name" value="ABC TRANSPORTER ATP-BINDING PROTEIN"/>
    <property type="match status" value="1"/>
</dbReference>
<dbReference type="GO" id="GO:0005524">
    <property type="term" value="F:ATP binding"/>
    <property type="evidence" value="ECO:0007669"/>
    <property type="project" value="UniProtKB-KW"/>
</dbReference>
<dbReference type="GO" id="GO:1900753">
    <property type="term" value="P:doxorubicin transport"/>
    <property type="evidence" value="ECO:0007669"/>
    <property type="project" value="InterPro"/>
</dbReference>
<dbReference type="InterPro" id="IPR027417">
    <property type="entry name" value="P-loop_NTPase"/>
</dbReference>
<dbReference type="Pfam" id="PF13732">
    <property type="entry name" value="DrrA1-3_C"/>
    <property type="match status" value="1"/>
</dbReference>
<dbReference type="InterPro" id="IPR005894">
    <property type="entry name" value="DrrA"/>
</dbReference>
<evidence type="ECO:0000256" key="5">
    <source>
        <dbReference type="ARBA" id="ARBA00022741"/>
    </source>
</evidence>
<proteinExistence type="inferred from homology"/>
<evidence type="ECO:0000256" key="8">
    <source>
        <dbReference type="ARBA" id="ARBA00023136"/>
    </source>
</evidence>
<gene>
    <name evidence="13" type="ORF">SLNWT_0458</name>
</gene>
<accession>A0A0B5EHJ0</accession>
<dbReference type="SMART" id="SM00382">
    <property type="entry name" value="AAA"/>
    <property type="match status" value="1"/>
</dbReference>
<evidence type="ECO:0000256" key="11">
    <source>
        <dbReference type="SAM" id="MobiDB-lite"/>
    </source>
</evidence>
<dbReference type="GO" id="GO:0046677">
    <property type="term" value="P:response to antibiotic"/>
    <property type="evidence" value="ECO:0007669"/>
    <property type="project" value="UniProtKB-KW"/>
</dbReference>
<evidence type="ECO:0000256" key="4">
    <source>
        <dbReference type="ARBA" id="ARBA00022475"/>
    </source>
</evidence>
<dbReference type="InterPro" id="IPR017871">
    <property type="entry name" value="ABC_transporter-like_CS"/>
</dbReference>
<dbReference type="GO" id="GO:0016887">
    <property type="term" value="F:ATP hydrolysis activity"/>
    <property type="evidence" value="ECO:0007669"/>
    <property type="project" value="InterPro"/>
</dbReference>
<feature type="domain" description="ABC transporter" evidence="12">
    <location>
        <begin position="17"/>
        <end position="247"/>
    </location>
</feature>
<sequence length="345" mass="36587">MPDVRARPRGPTMTYAIQAEGLTKRFKETQALAGVDLAARTGSVLGLLGPNGAGKTTAVRVFATLIRPDGGRAFVAGHDVVRDPGRVRAAIGLTGQYAAVDENLTGTENLLMIGRLLGMPRREAKARAAELLERFQLSDAAGRAAKTFSGGMRRRLDLAASLVGRPQILFLDEPTTGLDPHSRGEVWDMLRGLVAEGVTALLTTQYLEEADKLAHDVVVIDKGRVIAEGTPDELKSAIGGQVLQLRPVHAGDLPAVHAMVAETAGEDTQSEGELITVPVKDPAVMPAIVRRLDSAGIAVSELALRRSSLDEVFLALTGHRAEEPKEAEEGDSPEDAGFERVGSTS</sequence>
<dbReference type="PANTHER" id="PTHR42711:SF19">
    <property type="entry name" value="DOXORUBICIN RESISTANCE ATP-BINDING PROTEIN DRRA"/>
    <property type="match status" value="1"/>
</dbReference>
<evidence type="ECO:0000256" key="2">
    <source>
        <dbReference type="ARBA" id="ARBA00012191"/>
    </source>
</evidence>
<keyword evidence="3" id="KW-0813">Transport</keyword>
<keyword evidence="7" id="KW-1278">Translocase</keyword>
<feature type="region of interest" description="Disordered" evidence="11">
    <location>
        <begin position="318"/>
        <end position="345"/>
    </location>
</feature>
<dbReference type="EC" id="7.6.2.2" evidence="2"/>
<dbReference type="PROSITE" id="PS00211">
    <property type="entry name" value="ABC_TRANSPORTER_1"/>
    <property type="match status" value="1"/>
</dbReference>
<evidence type="ECO:0000256" key="7">
    <source>
        <dbReference type="ARBA" id="ARBA00022967"/>
    </source>
</evidence>
<keyword evidence="8" id="KW-0472">Membrane</keyword>
<dbReference type="InterPro" id="IPR050763">
    <property type="entry name" value="ABC_transporter_ATP-binding"/>
</dbReference>
<dbReference type="Proteomes" id="UP000031523">
    <property type="component" value="Chromosome"/>
</dbReference>
<dbReference type="Gene3D" id="3.40.50.300">
    <property type="entry name" value="P-loop containing nucleotide triphosphate hydrolases"/>
    <property type="match status" value="1"/>
</dbReference>
<dbReference type="PROSITE" id="PS50893">
    <property type="entry name" value="ABC_TRANSPORTER_2"/>
    <property type="match status" value="1"/>
</dbReference>
<organism evidence="13 14">
    <name type="scientific">Streptomyces albus (strain ATCC 21838 / DSM 41398 / FERM P-419 / JCM 4703 / NBRC 107858)</name>
    <dbReference type="NCBI Taxonomy" id="1081613"/>
    <lineage>
        <taxon>Bacteria</taxon>
        <taxon>Bacillati</taxon>
        <taxon>Actinomycetota</taxon>
        <taxon>Actinomycetes</taxon>
        <taxon>Kitasatosporales</taxon>
        <taxon>Streptomycetaceae</taxon>
        <taxon>Streptomyces</taxon>
    </lineage>
</organism>
<keyword evidence="6 13" id="KW-0067">ATP-binding</keyword>
<protein>
    <recommendedName>
        <fullName evidence="2">ABC-type xenobiotic transporter</fullName>
        <ecNumber evidence="2">7.6.2.2</ecNumber>
    </recommendedName>
</protein>
<dbReference type="KEGG" id="sals:SLNWT_0458"/>
<dbReference type="AlphaFoldDB" id="A0A0B5EHJ0"/>
<name>A0A0B5EHJ0_STRA4</name>
<evidence type="ECO:0000259" key="12">
    <source>
        <dbReference type="PROSITE" id="PS50893"/>
    </source>
</evidence>
<comment type="subcellular location">
    <subcellularLocation>
        <location evidence="1">Cell membrane</location>
        <topology evidence="1">Peripheral membrane protein</topology>
        <orientation evidence="1">Cytoplasmic side</orientation>
    </subcellularLocation>
</comment>
<evidence type="ECO:0000256" key="9">
    <source>
        <dbReference type="ARBA" id="ARBA00023251"/>
    </source>
</evidence>
<keyword evidence="4" id="KW-1003">Cell membrane</keyword>
<dbReference type="GO" id="GO:0043215">
    <property type="term" value="P:daunorubicin transport"/>
    <property type="evidence" value="ECO:0007669"/>
    <property type="project" value="InterPro"/>
</dbReference>
<dbReference type="InterPro" id="IPR025302">
    <property type="entry name" value="DrrA1/2-like_C"/>
</dbReference>
<dbReference type="NCBIfam" id="TIGR01188">
    <property type="entry name" value="drrA"/>
    <property type="match status" value="1"/>
</dbReference>
<evidence type="ECO:0000256" key="6">
    <source>
        <dbReference type="ARBA" id="ARBA00022840"/>
    </source>
</evidence>
<evidence type="ECO:0000256" key="10">
    <source>
        <dbReference type="ARBA" id="ARBA00049985"/>
    </source>
</evidence>
<evidence type="ECO:0000256" key="1">
    <source>
        <dbReference type="ARBA" id="ARBA00004413"/>
    </source>
</evidence>
<dbReference type="GO" id="GO:0005886">
    <property type="term" value="C:plasma membrane"/>
    <property type="evidence" value="ECO:0007669"/>
    <property type="project" value="UniProtKB-SubCell"/>
</dbReference>
<dbReference type="InterPro" id="IPR003439">
    <property type="entry name" value="ABC_transporter-like_ATP-bd"/>
</dbReference>
<feature type="compositionally biased region" description="Acidic residues" evidence="11">
    <location>
        <begin position="325"/>
        <end position="336"/>
    </location>
</feature>
<evidence type="ECO:0000313" key="13">
    <source>
        <dbReference type="EMBL" id="AJE80834.1"/>
    </source>
</evidence>
<reference evidence="13 14" key="1">
    <citation type="submission" date="2015-01" db="EMBL/GenBank/DDBJ databases">
        <title>Enhanced salinomycin production by adjusting the supply of polyketide extender units in Streptomyce albus DSM 41398.</title>
        <authorList>
            <person name="Lu C."/>
        </authorList>
    </citation>
    <scope>NUCLEOTIDE SEQUENCE [LARGE SCALE GENOMIC DNA]</scope>
    <source>
        <strain evidence="14">ATCC 21838 / DSM 41398 / FERM P-419 / JCM 4703 / NBRC 107858</strain>
    </source>
</reference>
<evidence type="ECO:0000256" key="3">
    <source>
        <dbReference type="ARBA" id="ARBA00022448"/>
    </source>
</evidence>
<keyword evidence="14" id="KW-1185">Reference proteome</keyword>
<dbReference type="InterPro" id="IPR003593">
    <property type="entry name" value="AAA+_ATPase"/>
</dbReference>
<keyword evidence="9" id="KW-0046">Antibiotic resistance</keyword>
<dbReference type="Pfam" id="PF00005">
    <property type="entry name" value="ABC_tran"/>
    <property type="match status" value="1"/>
</dbReference>
<dbReference type="EMBL" id="CP010519">
    <property type="protein sequence ID" value="AJE80834.1"/>
    <property type="molecule type" value="Genomic_DNA"/>
</dbReference>